<dbReference type="InterPro" id="IPR001650">
    <property type="entry name" value="Helicase_C-like"/>
</dbReference>
<dbReference type="Pfam" id="PF00270">
    <property type="entry name" value="DEAD"/>
    <property type="match status" value="1"/>
</dbReference>
<evidence type="ECO:0000259" key="9">
    <source>
        <dbReference type="PROSITE" id="PS51192"/>
    </source>
</evidence>
<dbReference type="Proteomes" id="UP000036681">
    <property type="component" value="Unplaced"/>
</dbReference>
<dbReference type="AlphaFoldDB" id="A0A9J2Q2M9"/>
<evidence type="ECO:0000256" key="4">
    <source>
        <dbReference type="ARBA" id="ARBA00022806"/>
    </source>
</evidence>
<dbReference type="EC" id="3.6.4.13" evidence="1"/>
<feature type="domain" description="DEAD-box RNA helicase Q" evidence="11">
    <location>
        <begin position="105"/>
        <end position="133"/>
    </location>
</feature>
<dbReference type="SUPFAM" id="SSF52540">
    <property type="entry name" value="P-loop containing nucleoside triphosphate hydrolases"/>
    <property type="match status" value="2"/>
</dbReference>
<dbReference type="GO" id="GO:0043186">
    <property type="term" value="C:P granule"/>
    <property type="evidence" value="ECO:0007669"/>
    <property type="project" value="UniProtKB-ARBA"/>
</dbReference>
<dbReference type="PANTHER" id="PTHR47959">
    <property type="entry name" value="ATP-DEPENDENT RNA HELICASE RHLE-RELATED"/>
    <property type="match status" value="1"/>
</dbReference>
<dbReference type="PROSITE" id="PS51195">
    <property type="entry name" value="Q_MOTIF"/>
    <property type="match status" value="2"/>
</dbReference>
<dbReference type="PROSITE" id="PS51194">
    <property type="entry name" value="HELICASE_CTER"/>
    <property type="match status" value="1"/>
</dbReference>
<comment type="similarity">
    <text evidence="7">Belongs to the DEAD box helicase family.</text>
</comment>
<evidence type="ECO:0000256" key="7">
    <source>
        <dbReference type="RuleBase" id="RU000492"/>
    </source>
</evidence>
<keyword evidence="3 7" id="KW-0378">Hydrolase</keyword>
<sequence length="610" mass="67551">MCLSVADTAEMSSTLSDYILSSDEEEKQNENTDAIGDDSEGNSSNVEESSDENDASNAHNFEEPENDDAVKSDEDSDSEAEGAELNIDVPDSKLIQPDLVVSQARTFSELGLSRWVCDQLKQLSVKSPTPVQEPENDDAVKSDEDSDSEAEGAELNIDVPDSKLIQPDLVVSQARTFSELGLSRWVCDQLKQLSVKSPTPVQANCIPHVLAGLDVLGCAKTGTGKTLAFALPILNQLAVDPFGIYALVLTPTRELAFQIAEQFVALGTPIGLKTTVIVGGRDQVEQANNLARRPHIVVATPGRLADHINSEPEGIAKLFKKVQFLVLDEADRLLDGQYGEQLKTIFSALPTKRQTLLFSATINSALNHLQQVSVKKPYFYEDKSEVATVDRLDQKYVLCPNAVKDAYLVYVVKNFHQNRPDSSILIFSHTCRECQALAIMFTGLGFQVGSLHSQISQHERLSSLTRFRCGRIRILICTDVAARGLDIPHVDLVVNHNVPRSPKTYVHRVGRSARAGRFGGAITFVTQYDITLLQEVEKLVGKKLDKLNVSDKKVTQYVTQVLVTKREAEIKLDQQNFGERKEINKRKAVLLEGLDPDEVEEKLREQREKR</sequence>
<dbReference type="PANTHER" id="PTHR47959:SF24">
    <property type="entry name" value="ATP-DEPENDENT RNA HELICASE"/>
    <property type="match status" value="1"/>
</dbReference>
<dbReference type="CDD" id="cd18787">
    <property type="entry name" value="SF2_C_DEAD"/>
    <property type="match status" value="1"/>
</dbReference>
<feature type="domain" description="Helicase C-terminal" evidence="10">
    <location>
        <begin position="391"/>
        <end position="555"/>
    </location>
</feature>
<accession>A0A9J2Q2M9</accession>
<feature type="region of interest" description="Disordered" evidence="8">
    <location>
        <begin position="126"/>
        <end position="156"/>
    </location>
</feature>
<dbReference type="InterPro" id="IPR014014">
    <property type="entry name" value="RNA_helicase_DEAD_Q_motif"/>
</dbReference>
<dbReference type="CDD" id="cd17955">
    <property type="entry name" value="DEADc_DDX49"/>
    <property type="match status" value="1"/>
</dbReference>
<evidence type="ECO:0000256" key="5">
    <source>
        <dbReference type="ARBA" id="ARBA00022840"/>
    </source>
</evidence>
<evidence type="ECO:0000256" key="6">
    <source>
        <dbReference type="PROSITE-ProRule" id="PRU00552"/>
    </source>
</evidence>
<dbReference type="InterPro" id="IPR014001">
    <property type="entry name" value="Helicase_ATP-bd"/>
</dbReference>
<dbReference type="InterPro" id="IPR027417">
    <property type="entry name" value="P-loop_NTPase"/>
</dbReference>
<feature type="domain" description="DEAD-box RNA helicase Q" evidence="11">
    <location>
        <begin position="175"/>
        <end position="203"/>
    </location>
</feature>
<dbReference type="GO" id="GO:0016787">
    <property type="term" value="F:hydrolase activity"/>
    <property type="evidence" value="ECO:0007669"/>
    <property type="project" value="UniProtKB-KW"/>
</dbReference>
<keyword evidence="12" id="KW-1185">Reference proteome</keyword>
<dbReference type="GO" id="GO:0005829">
    <property type="term" value="C:cytosol"/>
    <property type="evidence" value="ECO:0007669"/>
    <property type="project" value="TreeGrafter"/>
</dbReference>
<evidence type="ECO:0000313" key="12">
    <source>
        <dbReference type="Proteomes" id="UP000036681"/>
    </source>
</evidence>
<evidence type="ECO:0000256" key="2">
    <source>
        <dbReference type="ARBA" id="ARBA00022741"/>
    </source>
</evidence>
<evidence type="ECO:0000256" key="3">
    <source>
        <dbReference type="ARBA" id="ARBA00022801"/>
    </source>
</evidence>
<feature type="domain" description="Helicase ATP-binding" evidence="9">
    <location>
        <begin position="206"/>
        <end position="380"/>
    </location>
</feature>
<dbReference type="GO" id="GO:0005524">
    <property type="term" value="F:ATP binding"/>
    <property type="evidence" value="ECO:0007669"/>
    <property type="project" value="UniProtKB-KW"/>
</dbReference>
<keyword evidence="2 7" id="KW-0547">Nucleotide-binding</keyword>
<evidence type="ECO:0000313" key="13">
    <source>
        <dbReference type="WBParaSite" id="ALUE_0001645801-mRNA-1"/>
    </source>
</evidence>
<proteinExistence type="inferred from homology"/>
<dbReference type="InterPro" id="IPR011545">
    <property type="entry name" value="DEAD/DEAH_box_helicase_dom"/>
</dbReference>
<dbReference type="SMART" id="SM00490">
    <property type="entry name" value="HELICc"/>
    <property type="match status" value="1"/>
</dbReference>
<feature type="region of interest" description="Disordered" evidence="8">
    <location>
        <begin position="1"/>
        <end position="89"/>
    </location>
</feature>
<dbReference type="PROSITE" id="PS00039">
    <property type="entry name" value="DEAD_ATP_HELICASE"/>
    <property type="match status" value="1"/>
</dbReference>
<organism evidence="12 13">
    <name type="scientific">Ascaris lumbricoides</name>
    <name type="common">Giant roundworm</name>
    <dbReference type="NCBI Taxonomy" id="6252"/>
    <lineage>
        <taxon>Eukaryota</taxon>
        <taxon>Metazoa</taxon>
        <taxon>Ecdysozoa</taxon>
        <taxon>Nematoda</taxon>
        <taxon>Chromadorea</taxon>
        <taxon>Rhabditida</taxon>
        <taxon>Spirurina</taxon>
        <taxon>Ascaridomorpha</taxon>
        <taxon>Ascaridoidea</taxon>
        <taxon>Ascarididae</taxon>
        <taxon>Ascaris</taxon>
    </lineage>
</organism>
<dbReference type="GO" id="GO:0003724">
    <property type="term" value="F:RNA helicase activity"/>
    <property type="evidence" value="ECO:0007669"/>
    <property type="project" value="UniProtKB-EC"/>
</dbReference>
<keyword evidence="5 7" id="KW-0067">ATP-binding</keyword>
<dbReference type="PROSITE" id="PS51192">
    <property type="entry name" value="HELICASE_ATP_BIND_1"/>
    <property type="match status" value="1"/>
</dbReference>
<evidence type="ECO:0000259" key="10">
    <source>
        <dbReference type="PROSITE" id="PS51194"/>
    </source>
</evidence>
<dbReference type="WBParaSite" id="ALUE_0001645801-mRNA-1">
    <property type="protein sequence ID" value="ALUE_0001645801-mRNA-1"/>
    <property type="gene ID" value="ALUE_0001645801"/>
</dbReference>
<reference evidence="13" key="1">
    <citation type="submission" date="2023-03" db="UniProtKB">
        <authorList>
            <consortium name="WormBaseParasite"/>
        </authorList>
    </citation>
    <scope>IDENTIFICATION</scope>
</reference>
<evidence type="ECO:0000256" key="1">
    <source>
        <dbReference type="ARBA" id="ARBA00012552"/>
    </source>
</evidence>
<dbReference type="InterPro" id="IPR000629">
    <property type="entry name" value="RNA-helicase_DEAD-box_CS"/>
</dbReference>
<dbReference type="Pfam" id="PF00271">
    <property type="entry name" value="Helicase_C"/>
    <property type="match status" value="1"/>
</dbReference>
<keyword evidence="4 7" id="KW-0347">Helicase</keyword>
<dbReference type="Gene3D" id="3.40.50.300">
    <property type="entry name" value="P-loop containing nucleotide triphosphate hydrolases"/>
    <property type="match status" value="2"/>
</dbReference>
<feature type="short sequence motif" description="Q motif" evidence="6">
    <location>
        <begin position="175"/>
        <end position="203"/>
    </location>
</feature>
<evidence type="ECO:0000259" key="11">
    <source>
        <dbReference type="PROSITE" id="PS51195"/>
    </source>
</evidence>
<dbReference type="GO" id="GO:0003676">
    <property type="term" value="F:nucleic acid binding"/>
    <property type="evidence" value="ECO:0007669"/>
    <property type="project" value="InterPro"/>
</dbReference>
<feature type="short sequence motif" description="Q motif" evidence="6">
    <location>
        <begin position="105"/>
        <end position="133"/>
    </location>
</feature>
<dbReference type="InterPro" id="IPR050079">
    <property type="entry name" value="DEAD_box_RNA_helicase"/>
</dbReference>
<evidence type="ECO:0000256" key="8">
    <source>
        <dbReference type="SAM" id="MobiDB-lite"/>
    </source>
</evidence>
<dbReference type="SMART" id="SM00487">
    <property type="entry name" value="DEXDc"/>
    <property type="match status" value="1"/>
</dbReference>
<name>A0A9J2Q2M9_ASCLU</name>
<protein>
    <recommendedName>
        <fullName evidence="1">RNA helicase</fullName>
        <ecNumber evidence="1">3.6.4.13</ecNumber>
    </recommendedName>
</protein>